<feature type="compositionally biased region" description="Polar residues" evidence="1">
    <location>
        <begin position="225"/>
        <end position="236"/>
    </location>
</feature>
<feature type="region of interest" description="Disordered" evidence="1">
    <location>
        <begin position="206"/>
        <end position="236"/>
    </location>
</feature>
<sequence length="236" mass="25219">MGRVINPRGTSGSGKTWLVRQVMAASRGAGAVAEPLCREGRARPIGWRFAYPSDRRPLAIIGHYEATRGGIDTIPKTDGGLDEAFRLADALAADGHDVLMEGYQLSGEVERTVALSQAQRARGARLHVLWLDVLLERCVQNVMARRRAGRAARPSVERTARAGHDALGKACQVLQHAGVDVERLDTAEALHRTLAWLDLDPAAREGSGEGPLAVGQSHEIAGSPHTGSTSTRSVEG</sequence>
<keyword evidence="3" id="KW-1185">Reference proteome</keyword>
<evidence type="ECO:0000256" key="1">
    <source>
        <dbReference type="SAM" id="MobiDB-lite"/>
    </source>
</evidence>
<dbReference type="OrthoDB" id="7364034at2"/>
<dbReference type="InterPro" id="IPR027417">
    <property type="entry name" value="P-loop_NTPase"/>
</dbReference>
<organism evidence="2 3">
    <name type="scientific">Rubellimicrobium roseum</name>
    <dbReference type="NCBI Taxonomy" id="687525"/>
    <lineage>
        <taxon>Bacteria</taxon>
        <taxon>Pseudomonadati</taxon>
        <taxon>Pseudomonadota</taxon>
        <taxon>Alphaproteobacteria</taxon>
        <taxon>Rhodobacterales</taxon>
        <taxon>Roseobacteraceae</taxon>
        <taxon>Rubellimicrobium</taxon>
    </lineage>
</organism>
<dbReference type="EMBL" id="VDFV01000080">
    <property type="protein sequence ID" value="TNC60459.1"/>
    <property type="molecule type" value="Genomic_DNA"/>
</dbReference>
<comment type="caution">
    <text evidence="2">The sequence shown here is derived from an EMBL/GenBank/DDBJ whole genome shotgun (WGS) entry which is preliminary data.</text>
</comment>
<evidence type="ECO:0000313" key="3">
    <source>
        <dbReference type="Proteomes" id="UP000305709"/>
    </source>
</evidence>
<dbReference type="Gene3D" id="3.40.50.300">
    <property type="entry name" value="P-loop containing nucleotide triphosphate hydrolases"/>
    <property type="match status" value="1"/>
</dbReference>
<dbReference type="AlphaFoldDB" id="A0A5C4N3I8"/>
<gene>
    <name evidence="2" type="ORF">FHG71_22045</name>
</gene>
<evidence type="ECO:0000313" key="2">
    <source>
        <dbReference type="EMBL" id="TNC60459.1"/>
    </source>
</evidence>
<dbReference type="RefSeq" id="WP_139083862.1">
    <property type="nucleotide sequence ID" value="NZ_VDFV01000080.1"/>
</dbReference>
<protein>
    <submittedName>
        <fullName evidence="2">Uncharacterized protein</fullName>
    </submittedName>
</protein>
<accession>A0A5C4N3I8</accession>
<proteinExistence type="predicted"/>
<reference evidence="2 3" key="1">
    <citation type="submission" date="2019-06" db="EMBL/GenBank/DDBJ databases">
        <authorList>
            <person name="Jiang L."/>
        </authorList>
    </citation>
    <scope>NUCLEOTIDE SEQUENCE [LARGE SCALE GENOMIC DNA]</scope>
    <source>
        <strain evidence="2 3">YIM 48858</strain>
    </source>
</reference>
<dbReference type="Proteomes" id="UP000305709">
    <property type="component" value="Unassembled WGS sequence"/>
</dbReference>
<name>A0A5C4N3I8_9RHOB</name>
<dbReference type="SUPFAM" id="SSF52540">
    <property type="entry name" value="P-loop containing nucleoside triphosphate hydrolases"/>
    <property type="match status" value="1"/>
</dbReference>